<dbReference type="OrthoDB" id="9763003at2"/>
<gene>
    <name evidence="7" type="ORF">B4102_1505</name>
</gene>
<evidence type="ECO:0000256" key="4">
    <source>
        <dbReference type="ARBA" id="ARBA00022989"/>
    </source>
</evidence>
<dbReference type="GO" id="GO:0044341">
    <property type="term" value="P:sodium-dependent phosphate transport"/>
    <property type="evidence" value="ECO:0007669"/>
    <property type="project" value="InterPro"/>
</dbReference>
<dbReference type="GO" id="GO:0005436">
    <property type="term" value="F:sodium:phosphate symporter activity"/>
    <property type="evidence" value="ECO:0007669"/>
    <property type="project" value="InterPro"/>
</dbReference>
<dbReference type="AlphaFoldDB" id="A0A150LIM7"/>
<evidence type="ECO:0000256" key="5">
    <source>
        <dbReference type="ARBA" id="ARBA00023136"/>
    </source>
</evidence>
<comment type="caution">
    <text evidence="7">The sequence shown here is derived from an EMBL/GenBank/DDBJ whole genome shotgun (WGS) entry which is preliminary data.</text>
</comment>
<feature type="transmembrane region" description="Helical" evidence="6">
    <location>
        <begin position="210"/>
        <end position="230"/>
    </location>
</feature>
<organism evidence="7 8">
    <name type="scientific">Heyndrickxia sporothermodurans</name>
    <dbReference type="NCBI Taxonomy" id="46224"/>
    <lineage>
        <taxon>Bacteria</taxon>
        <taxon>Bacillati</taxon>
        <taxon>Bacillota</taxon>
        <taxon>Bacilli</taxon>
        <taxon>Bacillales</taxon>
        <taxon>Bacillaceae</taxon>
        <taxon>Heyndrickxia</taxon>
    </lineage>
</organism>
<dbReference type="InterPro" id="IPR003841">
    <property type="entry name" value="Na/Pi_transpt"/>
</dbReference>
<accession>A0A150LIM7</accession>
<evidence type="ECO:0000256" key="1">
    <source>
        <dbReference type="ARBA" id="ARBA00004651"/>
    </source>
</evidence>
<evidence type="ECO:0000313" key="7">
    <source>
        <dbReference type="EMBL" id="KYD11602.1"/>
    </source>
</evidence>
<evidence type="ECO:0000256" key="3">
    <source>
        <dbReference type="ARBA" id="ARBA00022692"/>
    </source>
</evidence>
<dbReference type="RefSeq" id="WP_066226011.1">
    <property type="nucleotide sequence ID" value="NZ_JALKTV010000002.1"/>
</dbReference>
<dbReference type="Proteomes" id="UP000075666">
    <property type="component" value="Unassembled WGS sequence"/>
</dbReference>
<name>A0A150LIM7_9BACI</name>
<feature type="transmembrane region" description="Helical" evidence="6">
    <location>
        <begin position="6"/>
        <end position="28"/>
    </location>
</feature>
<proteinExistence type="predicted"/>
<dbReference type="NCBIfam" id="TIGR00704">
    <property type="entry name" value="NaPi_cotrn_rel"/>
    <property type="match status" value="1"/>
</dbReference>
<evidence type="ECO:0000313" key="8">
    <source>
        <dbReference type="Proteomes" id="UP000075666"/>
    </source>
</evidence>
<feature type="transmembrane region" description="Helical" evidence="6">
    <location>
        <begin position="274"/>
        <end position="293"/>
    </location>
</feature>
<sequence length="309" mass="33521">MLYIGLFVGLVGSFLLGMTWLRVGLFNISGKAMEQWLKKVTSTPIKGMIIGIIMTAILQSSSAVMVITVGLVAARVLSFPQTIGIILGTNIGTTFTLEFLSYDLSSIIIPFLLSGLLFLLFKHEKIKSLGFILTGFAIIISAMRAFEWLATPLTQLDLVQKVLYLMNDHIFFGFLFSIFLTACIQSSTVMTGIAMSFLSAGIFPLETGIVIMLGANIGTCITGLLASIGAGEEARLTAYAHIWLNVVGAISFIPFIPYLADFSQSLTANIETQLAHASVIFNVVCSVLVLPFATKFGRFIIRLHGKKSI</sequence>
<evidence type="ECO:0000256" key="6">
    <source>
        <dbReference type="SAM" id="Phobius"/>
    </source>
</evidence>
<dbReference type="Pfam" id="PF02690">
    <property type="entry name" value="Na_Pi_cotrans"/>
    <property type="match status" value="2"/>
</dbReference>
<comment type="subcellular location">
    <subcellularLocation>
        <location evidence="1">Cell membrane</location>
        <topology evidence="1">Multi-pass membrane protein</topology>
    </subcellularLocation>
</comment>
<feature type="transmembrane region" description="Helical" evidence="6">
    <location>
        <begin position="128"/>
        <end position="150"/>
    </location>
</feature>
<reference evidence="7 8" key="1">
    <citation type="submission" date="2016-01" db="EMBL/GenBank/DDBJ databases">
        <title>Genome Sequences of Twelve Sporeforming Bacillus Species Isolated from Foods.</title>
        <authorList>
            <person name="Berendsen E.M."/>
            <person name="Wells-Bennik M.H."/>
            <person name="Krawcyk A.O."/>
            <person name="De Jong A."/>
            <person name="Holsappel S."/>
            <person name="Eijlander R.T."/>
            <person name="Kuipers O.P."/>
        </authorList>
    </citation>
    <scope>NUCLEOTIDE SEQUENCE [LARGE SCALE GENOMIC DNA]</scope>
    <source>
        <strain evidence="7 8">B4102</strain>
    </source>
</reference>
<evidence type="ECO:0000256" key="2">
    <source>
        <dbReference type="ARBA" id="ARBA00022475"/>
    </source>
</evidence>
<evidence type="ECO:0008006" key="9">
    <source>
        <dbReference type="Google" id="ProtNLM"/>
    </source>
</evidence>
<feature type="transmembrane region" description="Helical" evidence="6">
    <location>
        <begin position="49"/>
        <end position="74"/>
    </location>
</feature>
<dbReference type="PATRIC" id="fig|46224.3.peg.3291"/>
<keyword evidence="2" id="KW-1003">Cell membrane</keyword>
<protein>
    <recommendedName>
        <fullName evidence="9">Na/Pi cotransporter</fullName>
    </recommendedName>
</protein>
<dbReference type="InterPro" id="IPR004633">
    <property type="entry name" value="NaPi_cotrn-rel/YqeW-like"/>
</dbReference>
<keyword evidence="5 6" id="KW-0472">Membrane</keyword>
<feature type="transmembrane region" description="Helical" evidence="6">
    <location>
        <begin position="99"/>
        <end position="121"/>
    </location>
</feature>
<feature type="transmembrane region" description="Helical" evidence="6">
    <location>
        <begin position="242"/>
        <end position="262"/>
    </location>
</feature>
<dbReference type="PANTHER" id="PTHR10010:SF46">
    <property type="entry name" value="SODIUM-DEPENDENT PHOSPHATE TRANSPORT PROTEIN 2B"/>
    <property type="match status" value="1"/>
</dbReference>
<keyword evidence="4 6" id="KW-1133">Transmembrane helix</keyword>
<keyword evidence="8" id="KW-1185">Reference proteome</keyword>
<feature type="transmembrane region" description="Helical" evidence="6">
    <location>
        <begin position="170"/>
        <end position="198"/>
    </location>
</feature>
<keyword evidence="3 6" id="KW-0812">Transmembrane</keyword>
<dbReference type="STRING" id="46224.B4102_1505"/>
<dbReference type="NCBIfam" id="NF037997">
    <property type="entry name" value="Na_Pi_symport"/>
    <property type="match status" value="1"/>
</dbReference>
<dbReference type="PANTHER" id="PTHR10010">
    <property type="entry name" value="SOLUTE CARRIER FAMILY 34 SODIUM PHOSPHATE , MEMBER 2-RELATED"/>
    <property type="match status" value="1"/>
</dbReference>
<dbReference type="GO" id="GO:0005886">
    <property type="term" value="C:plasma membrane"/>
    <property type="evidence" value="ECO:0007669"/>
    <property type="project" value="UniProtKB-SubCell"/>
</dbReference>
<dbReference type="EMBL" id="LQYN01000004">
    <property type="protein sequence ID" value="KYD11602.1"/>
    <property type="molecule type" value="Genomic_DNA"/>
</dbReference>